<feature type="region of interest" description="Disordered" evidence="1">
    <location>
        <begin position="2415"/>
        <end position="2442"/>
    </location>
</feature>
<accession>A0A9X9Q188</accession>
<feature type="region of interest" description="Disordered" evidence="1">
    <location>
        <begin position="700"/>
        <end position="734"/>
    </location>
</feature>
<feature type="compositionally biased region" description="Basic and acidic residues" evidence="1">
    <location>
        <begin position="2552"/>
        <end position="2561"/>
    </location>
</feature>
<evidence type="ECO:0000313" key="2">
    <source>
        <dbReference type="EMBL" id="VCW91233.1"/>
    </source>
</evidence>
<gene>
    <name evidence="2" type="ORF">BN2614_LOCUS4</name>
</gene>
<feature type="region of interest" description="Disordered" evidence="1">
    <location>
        <begin position="2243"/>
        <end position="2265"/>
    </location>
</feature>
<feature type="compositionally biased region" description="Polar residues" evidence="1">
    <location>
        <begin position="2742"/>
        <end position="2752"/>
    </location>
</feature>
<reference evidence="2 3" key="1">
    <citation type="submission" date="2018-10" db="EMBL/GenBank/DDBJ databases">
        <authorList>
            <person name="Ekblom R."/>
            <person name="Jareborg N."/>
        </authorList>
    </citation>
    <scope>NUCLEOTIDE SEQUENCE [LARGE SCALE GENOMIC DNA]</scope>
    <source>
        <tissue evidence="2">Muscle</tissue>
    </source>
</reference>
<feature type="region of interest" description="Disordered" evidence="1">
    <location>
        <begin position="2538"/>
        <end position="2563"/>
    </location>
</feature>
<feature type="compositionally biased region" description="Polar residues" evidence="1">
    <location>
        <begin position="2538"/>
        <end position="2551"/>
    </location>
</feature>
<feature type="region of interest" description="Disordered" evidence="1">
    <location>
        <begin position="1715"/>
        <end position="1735"/>
    </location>
</feature>
<keyword evidence="3" id="KW-1185">Reference proteome</keyword>
<comment type="caution">
    <text evidence="2">The sequence shown here is derived from an EMBL/GenBank/DDBJ whole genome shotgun (WGS) entry which is preliminary data.</text>
</comment>
<feature type="region of interest" description="Disordered" evidence="1">
    <location>
        <begin position="2897"/>
        <end position="2937"/>
    </location>
</feature>
<name>A0A9X9Q188_GULGU</name>
<feature type="compositionally biased region" description="Polar residues" evidence="1">
    <location>
        <begin position="2415"/>
        <end position="2433"/>
    </location>
</feature>
<dbReference type="Proteomes" id="UP000269945">
    <property type="component" value="Unassembled WGS sequence"/>
</dbReference>
<proteinExistence type="predicted"/>
<dbReference type="EMBL" id="CYRY02017482">
    <property type="protein sequence ID" value="VCW91233.1"/>
    <property type="molecule type" value="Genomic_DNA"/>
</dbReference>
<evidence type="ECO:0000256" key="1">
    <source>
        <dbReference type="SAM" id="MobiDB-lite"/>
    </source>
</evidence>
<feature type="compositionally biased region" description="Polar residues" evidence="1">
    <location>
        <begin position="704"/>
        <end position="717"/>
    </location>
</feature>
<feature type="compositionally biased region" description="Polar residues" evidence="1">
    <location>
        <begin position="2243"/>
        <end position="2253"/>
    </location>
</feature>
<feature type="compositionally biased region" description="Polar residues" evidence="1">
    <location>
        <begin position="2774"/>
        <end position="2785"/>
    </location>
</feature>
<sequence length="4090" mass="450321">MSNVLPSSAAMQDTSAVSTTISRFAPDSAVTQSRMAVSGENSISVPASVTTHQYKSDSIAIPHYQRDSKATQSLEPFFPSTGRSKPFFASNPAAYRQNTKNEFSASADESNTAISNTNNLLGTYSTTREEEAQTPSIFFAKNTNDFESFPLLKKQRLGSLIDKERTNEEESTPYMEVKPAVGEDGIFQIKEDLPAQLSSGFERNGFAAVDSTKSPSKLRSSIPTTEVTVSDSDLTIAGEENVDVLYDVSKPSNGKIHFKTIVIKATVNGLGKSAAVKQNVEAADGTEFLPTSNSVLRSRKDHPILSNLYYRVITDNPLPTTKENPNVAQNTMQHKLSLFPMDNADLTDYRNDYQTLAAITSSNAKRLINKGKMAGMEMTNIPPGSAAIVNDISNEDKNTDTVTDLASTASTSPIMKDILTKNEVNTLNNKPNKLRDDFTISRGYPSVSTDNDMLLVAGSSAFMQALDPFNHPHATNPVKKISLAGIIIPKTFHSKSTPAALTGAVTATSQGDADTMLYGTHHESKRPFKEDITVNSEAYPQNDMGIMAKEDGLKVENVMDSIYVTPTAGGNVPKGNNSTAKHYSLHSDVYNSTKGTTKTIAGQLEFENPASSYMTEVSKPLLRKLTPEFQGKVIVRNSNSDAEHVPFFGGDILYPMMKENVPKGSIFSPERRPTFITPDFRIPVKDNTNSAPEGTVLLGKRTSHTNYASYTAEQSDPGTEKDQTDTESTTSSHTGIIPVTLSIPIPSEDTNVKNYYHISGRGTPLSLGYANTLRDNSYILRPETTLAKENNLDDIDLIITEPDKSDSEYISNKHSFELEKEEISSIKNPIPFIHGPNGLVSHSISPKGGASKSLLYRITHPEFETKEKYQAIVLKEENPDSDIVATSFKDYTKNFNTQHLKTMAPSLMDATETFPSEFLERSIVGEETLSEDDAIIILPEVTDLGSQTIKYLFVPHTETIVTMEGNTFHTVPTDHAEITIPIKSQGHPYRKGISSNVGNTNAPELADTIKAKKSKVNENKLDLAKVMPSQDHMHLLAQDIASQAKNISFVGEVTKSIIKNASLASLNPVSATNMPTYVTTISPNAPAFDSKESNKNGDSAMPEIDDVLSIKLKSLLIPNHKKLRIVDAFSQNDDSLSNKSVALEPQGEYSIITDQNWEITKVQSNPQPFSVVSSVPLEDPTTFSDNPINVATDTPENGGIYDKTGTMAFAPNTVFQPAVLKKEQISKSSDYTINHHINTGVISPPAKEITTMETGTNAFLGKDNAIVEDESYISEAKIPVILREVNSMNINPFILNPYVASAEQKAPGTLKETLYPDSTMSTTKLRKPRAEGSFSLVNDNNLKRSITNSDNKSYSPVKSILPPTDFLDDFNINNPEFDPVFAVIENNVKMNDESLIARDITVLPDRDITSPDNIIFIDDIRDIINGKRQMDSTENDNAAEYEVIPFTKDFSAESDMVFLTEENNPNDMKLMTIGFDDNTFKYASEKNTFYVGEKGKSPTTKTNPTVQGLHRYGSPAPFPTAQVTESLQNENPVEPKTKQEYQMLISRKGHPDSDKDGTFLKDYTAKFKSKPLRTMTDLPTNGNRKVSPEFPDDLSLEKDTLSGNDIIITLPEGKWIEHINAPDTESMETMGESRMFPEEITDLTMSTTPVTNKGQLYRKHTVTAPYYQREPEMSPKSEYNQDKHLKAENYHSWNATVASTTFNVSLDNNELPFVDENSGNKKNRASVSSSPMRTTHTVADTTALSLQNIHKGGDSMQLDEDNVISNKLPSPLTSERIILMPKVLTKDFVPISNNSSTDPSKSVSVASETGIEYLDFIHGNDISENQDIKIQRGLQSHLLDSNIPSTESVALTRNSTEDEAASVPTAERETVNISEINTDAQPLGTMMKVLLPIEISPFPSEIKKIAELSAEEHKAAKFDLNHITNATVLIPVLENTLPSIPEPNALSKTSNKEEKHNISEAGNFVSGDSRTLKDNPFFGKFNISARPQAPPNLNRILSADSSVSLEKTLKPKYKNSAPPEEDAGTEGLLSNAPTGSDVLLQKSVISPDFTTPVSSSNYSELDPVVKMEKDTTTNTFNNIPFEERNTPSHKTIISPSTNTSTKGMVNTIFNKRFGHRNSLRKDIITEYEIVPITENISDITLDGKNISNIEDIISTVPDNRALEYATNEYVLEPQEEKHNTIINKTTLIYDPEIVGSHQFYSSADTSEHLSRGGPTEIKTEEILQNLVPRKEHANSNLDATILRNSTDNSNSQAPRPVTHPPTHRSESIHKFLGEATLKGDNLQGDDTINIFPADKIMEYTLVPDPEITVPTADGRIFPDEPTHPVVTTSPLKNKNQVFKKVISSAIYNNDAQGKAENILLSQADNVKGKTNIAEMQHSWESINPLAEFTVIPMDKLSFINEDTEILNKRASVSSLPMNSVNPEDETTTPSIESSYERDDSMLPEDSIRSKGFLLLQIPKKAIFIPNISAENLEISDPVTNSSLANSSTALSNTFKTMTEYPNSINDSDSPIKNKMDLKPYSLISTKLPIVSTTFSDNPTNNEFESLSSANRETTDGSKTETGKIYSKPQRKIMKAFFPIKVSQQRVPEEGKIANFSDQEDPAAKSDLSHITNATILRNAHILNPATKKILPSITELNILYKTDNNVEGEVHISKADNFFLKDASALKDNPFTVKFDAASTKPQALSKLKGVFSVGSALTLPEASRSNDQSSSVVAAGERNITNTPTGTYGLPPRKPALPPSESATFLSSSKYSELDPGIKKKKDTTTKPNNNNLSGERNTPSDKTIISPTIILSKKAMKNPINTINNNRFGDETFIGKDVSTEIVPFTEDISEEAHDTLLAGENVPNDENIVTIIPGNSALDYVADNYVFELVRERNGALRRKTTLSNDSNVFKSHSLHSSAAVSENASQGPPTDIKTTKKHQSFFPKDKNLDSDDDDTVLKSSSVNFNTKVPRSMVYSLTDSSWIYLPEFLDETTVENSSPIGDKTIIILPEGKRMESPLVPDPELIRMGDSKIVTTDSIDSAVTTYPTEYKDQFNRKGVSFALYNHDAPSESKTTISAKFNPNKHKPNLADMSHSQNNIIPLAEFNVIPDDDLPFIGKNTGKANRVPTFSSSMNKAASTVAESIVLSTDGSYEGGDSMLPGEDVKSRRFSSLLTSATLIPNSLLENPKTSDLIIDKSLPESVKSKSEMLERTTEYADASNGGDVSERQVIISQADITSYPFIPNISPTGLTPFSDSTTDGEVDSFFSLNRVTPENYKTKTDKIYFNSQRAMMKDLSLREDSQESVYERRKIANLFDQEDPAAKLELHNFTNTTVFIPPMRKILPSGTEPNSFSKRDSNMENSFTVNFNATSYKPQIPPNLKGIFLDDSTLTLAEDVRPTSHDKVTTNTRGSITNTPTRLHSLQWRSTFSPSDFTTSTGTSKYSELVPVTSMGKDMTKEIDYNILHEKIIIPSDKAIISPITTSEKDMASTLQGNISEQKGLMKSGTAGEYRITNFIEDISGRVDDISSAGKITPAYLDHTTMTSDDSGSDYVSDMHAFELEDRANNSLIKIGTLIYAPKTHVSHAPYTTVAASDSLSKTVSPVFKAKENYQPMIPRQENSTNTEVTVLKDSNPNVNTKAHRPTIGLINTSKNFPSSFSDKTPAGKSTINGADDTIIPSGFDLENKITEYSLSPDIKPVVDSKTFTTDTTYHAFKNSDNFLRRNTSPTIYKTLTLRRPDATTSSIPDFTEDQTGIATVSDSRFSNFPLAQLSSEDISNVKENTEDAMNTALTFFYPLKKMSTNMPYAPAISTNNKNNIGHYSLPSSESIRSLRLASMGLPEILILTSKDPTKETAAPKLIKGTNIYYPIVLVSAASEPVSIHSSYFNKGIASEGQNTRSQRVPKAFPLVYPVLQADSTGSSDDIAAINVNPATTTVTKSKIFDIDIFDDQNSEPKKTTTKFSTLFPNEYNKPNFYYTREITKSSATKDTAEANHLREVNRVTGNDVFIPVEMNSLKDADLKPYFVNKNVIADNKSGNKDDNIVPIEAYSSFHKPKNSLPDGYVPQETYFTNRNSNLLTEVIDIIPTDEKSLSYTEIISMVEENSQLQFN</sequence>
<feature type="region of interest" description="Disordered" evidence="1">
    <location>
        <begin position="2009"/>
        <end position="2033"/>
    </location>
</feature>
<feature type="compositionally biased region" description="Polar residues" evidence="1">
    <location>
        <begin position="2897"/>
        <end position="2912"/>
    </location>
</feature>
<feature type="region of interest" description="Disordered" evidence="1">
    <location>
        <begin position="1941"/>
        <end position="1966"/>
    </location>
</feature>
<feature type="compositionally biased region" description="Polar residues" evidence="1">
    <location>
        <begin position="1725"/>
        <end position="1735"/>
    </location>
</feature>
<protein>
    <submittedName>
        <fullName evidence="2">Uncharacterized protein</fullName>
    </submittedName>
</protein>
<feature type="compositionally biased region" description="Polar residues" evidence="1">
    <location>
        <begin position="2704"/>
        <end position="2713"/>
    </location>
</feature>
<evidence type="ECO:0000313" key="3">
    <source>
        <dbReference type="Proteomes" id="UP000269945"/>
    </source>
</evidence>
<feature type="region of interest" description="Disordered" evidence="1">
    <location>
        <begin position="2702"/>
        <end position="2785"/>
    </location>
</feature>
<organism evidence="2 3">
    <name type="scientific">Gulo gulo</name>
    <name type="common">Wolverine</name>
    <name type="synonym">Gluton</name>
    <dbReference type="NCBI Taxonomy" id="48420"/>
    <lineage>
        <taxon>Eukaryota</taxon>
        <taxon>Metazoa</taxon>
        <taxon>Chordata</taxon>
        <taxon>Craniata</taxon>
        <taxon>Vertebrata</taxon>
        <taxon>Euteleostomi</taxon>
        <taxon>Mammalia</taxon>
        <taxon>Eutheria</taxon>
        <taxon>Laurasiatheria</taxon>
        <taxon>Carnivora</taxon>
        <taxon>Caniformia</taxon>
        <taxon>Musteloidea</taxon>
        <taxon>Mustelidae</taxon>
        <taxon>Guloninae</taxon>
        <taxon>Gulo</taxon>
    </lineage>
</organism>